<evidence type="ECO:0000256" key="1">
    <source>
        <dbReference type="SAM" id="MobiDB-lite"/>
    </source>
</evidence>
<sequence length="568" mass="65005">MKRLGFSGRILPIAAASVTPERSLCAGYDVTAVLQTTPNFCPRNRAPFLQTNGRSRFPITMLLNWDILTNIASLSDSNADLLCFMQTCHALHDSTSRILLPRSTVKLGLTVAATASLSEYFTKYPKRALYSRPALVSTLCAVLALFKNLIDLDLQFAEGVAETKELAEVIVASYKNLTRIYFWGAGWHATQMLAKIRSPVTFIRLSFDVREFPTDHLHSADPGVLFQEFRDTLVEFHIRYPQRITVAHPHVSYPHVRRIRMLSRDIEADADILTAAFPNIRQLRWRNTSNAERTAEQRRLNLTKQDVDGSRCWDALEHLRLDPWHAYGMAWTCKVHLWEADLDDPALLHVFPAVLEDLRPERVILNVLVQPFTDDQLASIFPPSQITHLKITFRFTTRMTDAEKLITNAIRNLAKLERLVFVHIQLVYPTSYEEDEDRELYKPRKRGRKDAATQDPGINQIRESLRAIDLDECAKQLFHVVPGLQHAFIELKCRDARTSGWETSGSAEDGPASFVKLDETSQTFTELQAAPFRITPSPFDSWDHPWRAGYESWDFKEGIWNEGLWKNM</sequence>
<organism evidence="2 3">
    <name type="scientific">Steccherinum ochraceum</name>
    <dbReference type="NCBI Taxonomy" id="92696"/>
    <lineage>
        <taxon>Eukaryota</taxon>
        <taxon>Fungi</taxon>
        <taxon>Dikarya</taxon>
        <taxon>Basidiomycota</taxon>
        <taxon>Agaricomycotina</taxon>
        <taxon>Agaricomycetes</taxon>
        <taxon>Polyporales</taxon>
        <taxon>Steccherinaceae</taxon>
        <taxon>Steccherinum</taxon>
    </lineage>
</organism>
<dbReference type="OrthoDB" id="2751407at2759"/>
<keyword evidence="3" id="KW-1185">Reference proteome</keyword>
<dbReference type="AlphaFoldDB" id="A0A4R0R821"/>
<evidence type="ECO:0000313" key="2">
    <source>
        <dbReference type="EMBL" id="TCD59808.1"/>
    </source>
</evidence>
<accession>A0A4R0R821</accession>
<proteinExistence type="predicted"/>
<gene>
    <name evidence="2" type="ORF">EIP91_011405</name>
</gene>
<dbReference type="Proteomes" id="UP000292702">
    <property type="component" value="Unassembled WGS sequence"/>
</dbReference>
<comment type="caution">
    <text evidence="2">The sequence shown here is derived from an EMBL/GenBank/DDBJ whole genome shotgun (WGS) entry which is preliminary data.</text>
</comment>
<dbReference type="EMBL" id="RWJN01000733">
    <property type="protein sequence ID" value="TCD59808.1"/>
    <property type="molecule type" value="Genomic_DNA"/>
</dbReference>
<reference evidence="2 3" key="1">
    <citation type="submission" date="2018-11" db="EMBL/GenBank/DDBJ databases">
        <title>Genome assembly of Steccherinum ochraceum LE-BIN_3174, the white-rot fungus of the Steccherinaceae family (The Residual Polyporoid clade, Polyporales, Basidiomycota).</title>
        <authorList>
            <person name="Fedorova T.V."/>
            <person name="Glazunova O.A."/>
            <person name="Landesman E.O."/>
            <person name="Moiseenko K.V."/>
            <person name="Psurtseva N.V."/>
            <person name="Savinova O.S."/>
            <person name="Shakhova N.V."/>
            <person name="Tyazhelova T.V."/>
            <person name="Vasina D.V."/>
        </authorList>
    </citation>
    <scope>NUCLEOTIDE SEQUENCE [LARGE SCALE GENOMIC DNA]</scope>
    <source>
        <strain evidence="2 3">LE-BIN_3174</strain>
    </source>
</reference>
<protein>
    <recommendedName>
        <fullName evidence="4">F-box domain-containing protein</fullName>
    </recommendedName>
</protein>
<feature type="region of interest" description="Disordered" evidence="1">
    <location>
        <begin position="437"/>
        <end position="456"/>
    </location>
</feature>
<name>A0A4R0R821_9APHY</name>
<evidence type="ECO:0000313" key="3">
    <source>
        <dbReference type="Proteomes" id="UP000292702"/>
    </source>
</evidence>
<evidence type="ECO:0008006" key="4">
    <source>
        <dbReference type="Google" id="ProtNLM"/>
    </source>
</evidence>